<name>A0ABR8UGH9_9GAMM</name>
<evidence type="ECO:0000313" key="1">
    <source>
        <dbReference type="EMBL" id="MBD7987132.1"/>
    </source>
</evidence>
<gene>
    <name evidence="1" type="ORF">H9645_03730</name>
</gene>
<proteinExistence type="predicted"/>
<dbReference type="EMBL" id="JACSQJ010000001">
    <property type="protein sequence ID" value="MBD7987132.1"/>
    <property type="molecule type" value="Genomic_DNA"/>
</dbReference>
<accession>A0ABR8UGH9</accession>
<comment type="caution">
    <text evidence="1">The sequence shown here is derived from an EMBL/GenBank/DDBJ whole genome shotgun (WGS) entry which is preliminary data.</text>
</comment>
<organism evidence="1 2">
    <name type="scientific">Luteimonas colneyensis</name>
    <dbReference type="NCBI Taxonomy" id="2762230"/>
    <lineage>
        <taxon>Bacteria</taxon>
        <taxon>Pseudomonadati</taxon>
        <taxon>Pseudomonadota</taxon>
        <taxon>Gammaproteobacteria</taxon>
        <taxon>Lysobacterales</taxon>
        <taxon>Lysobacteraceae</taxon>
        <taxon>Luteimonas</taxon>
    </lineage>
</organism>
<keyword evidence="2" id="KW-1185">Reference proteome</keyword>
<evidence type="ECO:0000313" key="2">
    <source>
        <dbReference type="Proteomes" id="UP000647183"/>
    </source>
</evidence>
<reference evidence="1 2" key="1">
    <citation type="submission" date="2020-08" db="EMBL/GenBank/DDBJ databases">
        <title>A Genomic Blueprint of the Chicken Gut Microbiome.</title>
        <authorList>
            <person name="Gilroy R."/>
            <person name="Ravi A."/>
            <person name="Getino M."/>
            <person name="Pursley I."/>
            <person name="Horton D.L."/>
            <person name="Alikhan N.-F."/>
            <person name="Baker D."/>
            <person name="Gharbi K."/>
            <person name="Hall N."/>
            <person name="Watson M."/>
            <person name="Adriaenssens E.M."/>
            <person name="Foster-Nyarko E."/>
            <person name="Jarju S."/>
            <person name="Secka A."/>
            <person name="Antonio M."/>
            <person name="Oren A."/>
            <person name="Chaudhuri R."/>
            <person name="La Ragione R.M."/>
            <person name="Hildebrand F."/>
            <person name="Pallen M.J."/>
        </authorList>
    </citation>
    <scope>NUCLEOTIDE SEQUENCE [LARGE SCALE GENOMIC DNA]</scope>
    <source>
        <strain evidence="1 2">Sa2BVA3</strain>
    </source>
</reference>
<dbReference type="RefSeq" id="WP_191728346.1">
    <property type="nucleotide sequence ID" value="NZ_JACSQJ010000001.1"/>
</dbReference>
<sequence length="122" mass="13645">MRDRELQAKVSRLRQIISEAVPVEPPKGPGEDDAWRRFQSFAANDPLPAFDDSERARQIRAINRIATSYGWIAEIQRLLDGLGASSLSSLDDDQVALAHERLVMLEDCAREGFDPPDCPVAR</sequence>
<dbReference type="Proteomes" id="UP000647183">
    <property type="component" value="Unassembled WGS sequence"/>
</dbReference>
<protein>
    <submittedName>
        <fullName evidence="1">Uncharacterized protein</fullName>
    </submittedName>
</protein>